<dbReference type="GO" id="GO:0002115">
    <property type="term" value="P:store-operated calcium entry"/>
    <property type="evidence" value="ECO:0007669"/>
    <property type="project" value="TreeGrafter"/>
</dbReference>
<dbReference type="GO" id="GO:0005886">
    <property type="term" value="C:plasma membrane"/>
    <property type="evidence" value="ECO:0007669"/>
    <property type="project" value="TreeGrafter"/>
</dbReference>
<evidence type="ECO:0000256" key="2">
    <source>
        <dbReference type="ARBA" id="ARBA00022448"/>
    </source>
</evidence>
<dbReference type="Pfam" id="PF25578">
    <property type="entry name" value="EF-hand_STIM1"/>
    <property type="match status" value="1"/>
</dbReference>
<feature type="transmembrane region" description="Helical" evidence="14">
    <location>
        <begin position="201"/>
        <end position="219"/>
    </location>
</feature>
<dbReference type="InterPro" id="IPR013761">
    <property type="entry name" value="SAM/pointed_sf"/>
</dbReference>
<dbReference type="PANTHER" id="PTHR15136">
    <property type="entry name" value="STROMAL INTERACTION MOLECULE HOMOLOG"/>
    <property type="match status" value="1"/>
</dbReference>
<dbReference type="CDD" id="cd11722">
    <property type="entry name" value="SOAR"/>
    <property type="match status" value="1"/>
</dbReference>
<organism evidence="16 17">
    <name type="scientific">Trichuris suis</name>
    <name type="common">pig whipworm</name>
    <dbReference type="NCBI Taxonomy" id="68888"/>
    <lineage>
        <taxon>Eukaryota</taxon>
        <taxon>Metazoa</taxon>
        <taxon>Ecdysozoa</taxon>
        <taxon>Nematoda</taxon>
        <taxon>Enoplea</taxon>
        <taxon>Dorylaimia</taxon>
        <taxon>Trichinellida</taxon>
        <taxon>Trichuridae</taxon>
        <taxon>Trichuris</taxon>
    </lineage>
</organism>
<comment type="subcellular location">
    <subcellularLocation>
        <location evidence="1">Membrane</location>
        <topology evidence="1">Single-pass type I membrane protein</topology>
    </subcellularLocation>
</comment>
<evidence type="ECO:0000256" key="3">
    <source>
        <dbReference type="ARBA" id="ARBA00022568"/>
    </source>
</evidence>
<dbReference type="Pfam" id="PF16533">
    <property type="entry name" value="SOAR"/>
    <property type="match status" value="1"/>
</dbReference>
<evidence type="ECO:0000256" key="1">
    <source>
        <dbReference type="ARBA" id="ARBA00004479"/>
    </source>
</evidence>
<evidence type="ECO:0000256" key="9">
    <source>
        <dbReference type="ARBA" id="ARBA00023054"/>
    </source>
</evidence>
<evidence type="ECO:0000256" key="11">
    <source>
        <dbReference type="ARBA" id="ARBA00023136"/>
    </source>
</evidence>
<feature type="coiled-coil region" evidence="12">
    <location>
        <begin position="300"/>
        <end position="334"/>
    </location>
</feature>
<reference evidence="16 17" key="1">
    <citation type="journal article" date="2014" name="Nat. Genet.">
        <title>Genome and transcriptome of the porcine whipworm Trichuris suis.</title>
        <authorList>
            <person name="Jex A.R."/>
            <person name="Nejsum P."/>
            <person name="Schwarz E.M."/>
            <person name="Hu L."/>
            <person name="Young N.D."/>
            <person name="Hall R.S."/>
            <person name="Korhonen P.K."/>
            <person name="Liao S."/>
            <person name="Thamsborg S."/>
            <person name="Xia J."/>
            <person name="Xu P."/>
            <person name="Wang S."/>
            <person name="Scheerlinck J.P."/>
            <person name="Hofmann A."/>
            <person name="Sternberg P.W."/>
            <person name="Wang J."/>
            <person name="Gasser R.B."/>
        </authorList>
    </citation>
    <scope>NUCLEOTIDE SEQUENCE [LARGE SCALE GENOMIC DNA]</scope>
    <source>
        <strain evidence="16">DCEP-RM93M</strain>
    </source>
</reference>
<protein>
    <recommendedName>
        <fullName evidence="15">SAM domain-containing protein</fullName>
    </recommendedName>
</protein>
<keyword evidence="7" id="KW-0106">Calcium</keyword>
<evidence type="ECO:0000256" key="12">
    <source>
        <dbReference type="SAM" id="Coils"/>
    </source>
</evidence>
<keyword evidence="8 14" id="KW-1133">Transmembrane helix</keyword>
<dbReference type="GO" id="GO:0005509">
    <property type="term" value="F:calcium ion binding"/>
    <property type="evidence" value="ECO:0007669"/>
    <property type="project" value="TreeGrafter"/>
</dbReference>
<keyword evidence="9 12" id="KW-0175">Coiled coil</keyword>
<keyword evidence="17" id="KW-1185">Reference proteome</keyword>
<dbReference type="FunFam" id="1.10.150.50:FF:000009">
    <property type="entry name" value="Stromal interaction molecule 1"/>
    <property type="match status" value="1"/>
</dbReference>
<dbReference type="AlphaFoldDB" id="A0A085LQS8"/>
<evidence type="ECO:0000256" key="6">
    <source>
        <dbReference type="ARBA" id="ARBA00022729"/>
    </source>
</evidence>
<evidence type="ECO:0000256" key="14">
    <source>
        <dbReference type="SAM" id="Phobius"/>
    </source>
</evidence>
<gene>
    <name evidence="16" type="ORF">M513_11782</name>
</gene>
<dbReference type="InterPro" id="IPR057835">
    <property type="entry name" value="EF-hand_STIM1/2"/>
</dbReference>
<keyword evidence="11 14" id="KW-0472">Membrane</keyword>
<feature type="domain" description="SAM" evidence="15">
    <location>
        <begin position="120"/>
        <end position="178"/>
    </location>
</feature>
<keyword evidence="2" id="KW-0813">Transport</keyword>
<feature type="compositionally biased region" description="Low complexity" evidence="13">
    <location>
        <begin position="566"/>
        <end position="575"/>
    </location>
</feature>
<dbReference type="Proteomes" id="UP000030764">
    <property type="component" value="Unassembled WGS sequence"/>
</dbReference>
<feature type="coiled-coil region" evidence="12">
    <location>
        <begin position="231"/>
        <end position="258"/>
    </location>
</feature>
<dbReference type="GO" id="GO:0005246">
    <property type="term" value="F:calcium channel regulator activity"/>
    <property type="evidence" value="ECO:0007669"/>
    <property type="project" value="InterPro"/>
</dbReference>
<name>A0A085LQS8_9BILA</name>
<dbReference type="GO" id="GO:0051049">
    <property type="term" value="P:regulation of transport"/>
    <property type="evidence" value="ECO:0007669"/>
    <property type="project" value="UniProtKB-ARBA"/>
</dbReference>
<evidence type="ECO:0000256" key="4">
    <source>
        <dbReference type="ARBA" id="ARBA00022692"/>
    </source>
</evidence>
<keyword evidence="10" id="KW-0406">Ion transport</keyword>
<dbReference type="InterPro" id="IPR037608">
    <property type="entry name" value="STIM1/2"/>
</dbReference>
<dbReference type="GO" id="GO:0005783">
    <property type="term" value="C:endoplasmic reticulum"/>
    <property type="evidence" value="ECO:0007669"/>
    <property type="project" value="TreeGrafter"/>
</dbReference>
<keyword evidence="4 14" id="KW-0812">Transmembrane</keyword>
<dbReference type="InterPro" id="IPR001660">
    <property type="entry name" value="SAM"/>
</dbReference>
<dbReference type="Gene3D" id="1.10.287.3550">
    <property type="match status" value="1"/>
</dbReference>
<dbReference type="EMBL" id="KL363331">
    <property type="protein sequence ID" value="KFD47324.1"/>
    <property type="molecule type" value="Genomic_DNA"/>
</dbReference>
<evidence type="ECO:0000256" key="13">
    <source>
        <dbReference type="SAM" id="MobiDB-lite"/>
    </source>
</evidence>
<evidence type="ECO:0000256" key="8">
    <source>
        <dbReference type="ARBA" id="ARBA00022989"/>
    </source>
</evidence>
<feature type="region of interest" description="Disordered" evidence="13">
    <location>
        <begin position="566"/>
        <end position="589"/>
    </location>
</feature>
<evidence type="ECO:0000256" key="5">
    <source>
        <dbReference type="ARBA" id="ARBA00022723"/>
    </source>
</evidence>
<dbReference type="GO" id="GO:0006874">
    <property type="term" value="P:intracellular calcium ion homeostasis"/>
    <property type="evidence" value="ECO:0007669"/>
    <property type="project" value="TreeGrafter"/>
</dbReference>
<dbReference type="SUPFAM" id="SSF47769">
    <property type="entry name" value="SAM/Pointed domain"/>
    <property type="match status" value="1"/>
</dbReference>
<dbReference type="InterPro" id="IPR032393">
    <property type="entry name" value="SOAR_STIM1/2"/>
</dbReference>
<accession>A0A085LQS8</accession>
<dbReference type="Gene3D" id="1.10.238.180">
    <property type="match status" value="1"/>
</dbReference>
<keyword evidence="3" id="KW-0109">Calcium transport</keyword>
<dbReference type="PANTHER" id="PTHR15136:SF5">
    <property type="entry name" value="STROMAL INTERACTION MOLECULE HOMOLOG"/>
    <property type="match status" value="1"/>
</dbReference>
<dbReference type="Gene3D" id="1.10.150.50">
    <property type="entry name" value="Transcription Factor, Ets-1"/>
    <property type="match status" value="1"/>
</dbReference>
<evidence type="ECO:0000256" key="7">
    <source>
        <dbReference type="ARBA" id="ARBA00022837"/>
    </source>
</evidence>
<proteinExistence type="predicted"/>
<evidence type="ECO:0000256" key="10">
    <source>
        <dbReference type="ARBA" id="ARBA00023065"/>
    </source>
</evidence>
<keyword evidence="5" id="KW-0479">Metal-binding</keyword>
<sequence length="605" mass="68955">MVSSWLKCSLCTFLRIWVYVLVLWLGAASEELFDSVAFEQSRREDPTGFDAIMQLHRRMDDDLSGSVDLNESIVFVKEELHIEEKDRLARRQRAFHENNDEYVTVEDLWVRWWKSEVRQWSNADMINWLVNYVELPQYRQVFEQMKLNGSILPRLACPNGSFMTSELHISNPVHRHKLQLKALDVVLFGFRQHTSSVAKDAVLVALLAIAIGGYWFAIYQRKTAQHKLRVLSAHLDRLKDMEQDFTDLQKKMEKAHVQEHSKSSVDILSYDEEEAARRHRMQEMEKELDGRIPMLQKLLAKTYELEVARLNQEKIENLKEMREARELVEKLRKKHSSFVSQIRSVHGSEGEQIDLRIVHLRQKMQSTALSLEEHHQRWAQIELVCGFSVQGTSTDGGSCILSSAATLPLTVPTSYLGRAPKVTAAAKQPTLARKVLGTTTQLQQRSCTNLKSASEVFLQNGLQAYNERSGVWPAQGVLARSEEVEDLISYATINHSLFNQQSTKAHTIFILNTLEQTRVEILILFCVGYSSVNDMAKDGHGNFVFDDQSAPLQFKKAKVADVGKAGSLASSNSGSSKEEGSESINSTTVDTKKRSLFPFKKLKFH</sequence>
<evidence type="ECO:0000259" key="15">
    <source>
        <dbReference type="PROSITE" id="PS50105"/>
    </source>
</evidence>
<keyword evidence="6" id="KW-0732">Signal</keyword>
<evidence type="ECO:0000313" key="16">
    <source>
        <dbReference type="EMBL" id="KFD47324.1"/>
    </source>
</evidence>
<evidence type="ECO:0000313" key="17">
    <source>
        <dbReference type="Proteomes" id="UP000030764"/>
    </source>
</evidence>
<dbReference type="PROSITE" id="PS50105">
    <property type="entry name" value="SAM_DOMAIN"/>
    <property type="match status" value="1"/>
</dbReference>